<gene>
    <name evidence="5" type="ORF">FCI23_43705</name>
</gene>
<keyword evidence="2 4" id="KW-0472">Membrane</keyword>
<feature type="compositionally biased region" description="Low complexity" evidence="3">
    <location>
        <begin position="17"/>
        <end position="26"/>
    </location>
</feature>
<evidence type="ECO:0000256" key="2">
    <source>
        <dbReference type="ARBA" id="ARBA00023136"/>
    </source>
</evidence>
<accession>A0A4U0RUY5</accession>
<evidence type="ECO:0000313" key="5">
    <source>
        <dbReference type="EMBL" id="TKA00052.1"/>
    </source>
</evidence>
<feature type="compositionally biased region" description="Polar residues" evidence="3">
    <location>
        <begin position="89"/>
        <end position="102"/>
    </location>
</feature>
<feature type="transmembrane region" description="Helical" evidence="4">
    <location>
        <begin position="111"/>
        <end position="132"/>
    </location>
</feature>
<feature type="region of interest" description="Disordered" evidence="3">
    <location>
        <begin position="1"/>
        <end position="47"/>
    </location>
</feature>
<organism evidence="5 6">
    <name type="scientific">Actinacidiphila oryziradicis</name>
    <dbReference type="NCBI Taxonomy" id="2571141"/>
    <lineage>
        <taxon>Bacteria</taxon>
        <taxon>Bacillati</taxon>
        <taxon>Actinomycetota</taxon>
        <taxon>Actinomycetes</taxon>
        <taxon>Kitasatosporales</taxon>
        <taxon>Streptomycetaceae</taxon>
        <taxon>Actinacidiphila</taxon>
    </lineage>
</organism>
<dbReference type="AlphaFoldDB" id="A0A4U0RUY5"/>
<dbReference type="OrthoDB" id="3536396at2"/>
<comment type="caution">
    <text evidence="5">The sequence shown here is derived from an EMBL/GenBank/DDBJ whole genome shotgun (WGS) entry which is preliminary data.</text>
</comment>
<keyword evidence="4" id="KW-0812">Transmembrane</keyword>
<dbReference type="GO" id="GO:0016020">
    <property type="term" value="C:membrane"/>
    <property type="evidence" value="ECO:0007669"/>
    <property type="project" value="UniProtKB-SubCell"/>
</dbReference>
<comment type="subcellular location">
    <subcellularLocation>
        <location evidence="1">Membrane</location>
    </subcellularLocation>
</comment>
<evidence type="ECO:0008006" key="7">
    <source>
        <dbReference type="Google" id="ProtNLM"/>
    </source>
</evidence>
<keyword evidence="4" id="KW-1133">Transmembrane helix</keyword>
<dbReference type="PANTHER" id="PTHR37042">
    <property type="entry name" value="OUTER MEMBRANE PROTEIN RV1973"/>
    <property type="match status" value="1"/>
</dbReference>
<dbReference type="EMBL" id="SUMC01000091">
    <property type="protein sequence ID" value="TKA00052.1"/>
    <property type="molecule type" value="Genomic_DNA"/>
</dbReference>
<feature type="region of interest" description="Disordered" evidence="3">
    <location>
        <begin position="87"/>
        <end position="108"/>
    </location>
</feature>
<dbReference type="Proteomes" id="UP000305778">
    <property type="component" value="Unassembled WGS sequence"/>
</dbReference>
<name>A0A4U0RUY5_9ACTN</name>
<dbReference type="PANTHER" id="PTHR37042:SF4">
    <property type="entry name" value="OUTER MEMBRANE PROTEIN RV1973"/>
    <property type="match status" value="1"/>
</dbReference>
<reference evidence="5 6" key="1">
    <citation type="submission" date="2019-04" db="EMBL/GenBank/DDBJ databases">
        <title>Streptomyces oryziradicis sp. nov., a novel actinomycete isolated from rhizosphere soil of rice (Oryza sativa L.).</title>
        <authorList>
            <person name="Li C."/>
        </authorList>
    </citation>
    <scope>NUCLEOTIDE SEQUENCE [LARGE SCALE GENOMIC DNA]</scope>
    <source>
        <strain evidence="5 6">NEAU-C40</strain>
    </source>
</reference>
<proteinExistence type="predicted"/>
<evidence type="ECO:0000313" key="6">
    <source>
        <dbReference type="Proteomes" id="UP000305778"/>
    </source>
</evidence>
<evidence type="ECO:0000256" key="4">
    <source>
        <dbReference type="SAM" id="Phobius"/>
    </source>
</evidence>
<protein>
    <recommendedName>
        <fullName evidence="7">Mce-associated membrane protein</fullName>
    </recommendedName>
</protein>
<evidence type="ECO:0000256" key="3">
    <source>
        <dbReference type="SAM" id="MobiDB-lite"/>
    </source>
</evidence>
<evidence type="ECO:0000256" key="1">
    <source>
        <dbReference type="ARBA" id="ARBA00004370"/>
    </source>
</evidence>
<sequence>MANHTAGGRSRDRTPRQRSVAAAARAAARRSERAHRSRTGPDEPEAARKTLTLSLETPSRAAAAETHHRIRPLRRAFKTLREYVGHMPTSRSATAPQKDTQPQAPPRRPSGLALVLALLILAGSAATAVLGLQYRDADRSRRARVDALAAARTAAPVILSYDYRHLARDFAAAERHLTGPFQGQYRKTTQTVVGPTAAKYHGIVKATVAQPTGGIPAASVVSATPDSAVVLLFMNQVTTSTEISGPRLDLNRVRMKLTRTPGGWKVNAIDAL</sequence>
<keyword evidence="6" id="KW-1185">Reference proteome</keyword>